<gene>
    <name evidence="1" type="ORF">CLMAG_26180</name>
</gene>
<dbReference type="RefSeq" id="WP_161486963.1">
    <property type="nucleotide sequence ID" value="NZ_FQXL01000025.1"/>
</dbReference>
<sequence>MELDLKKAFYMIIAIVLLGLIATAVAKPVYTKISAQTTRIQTVDFSTSGNVVAP</sequence>
<dbReference type="PATRIC" id="fig|1121326.3.peg.2626"/>
<organism evidence="1 2">
    <name type="scientific">Clostridium magnum DSM 2767</name>
    <dbReference type="NCBI Taxonomy" id="1121326"/>
    <lineage>
        <taxon>Bacteria</taxon>
        <taxon>Bacillati</taxon>
        <taxon>Bacillota</taxon>
        <taxon>Clostridia</taxon>
        <taxon>Eubacteriales</taxon>
        <taxon>Clostridiaceae</taxon>
        <taxon>Clostridium</taxon>
    </lineage>
</organism>
<dbReference type="Proteomes" id="UP000076603">
    <property type="component" value="Unassembled WGS sequence"/>
</dbReference>
<comment type="caution">
    <text evidence="1">The sequence shown here is derived from an EMBL/GenBank/DDBJ whole genome shotgun (WGS) entry which is preliminary data.</text>
</comment>
<dbReference type="AlphaFoldDB" id="A0A162TLR7"/>
<dbReference type="EMBL" id="LWAE01000002">
    <property type="protein sequence ID" value="KZL92804.1"/>
    <property type="molecule type" value="Genomic_DNA"/>
</dbReference>
<protein>
    <submittedName>
        <fullName evidence="1">Uncharacterized protein</fullName>
    </submittedName>
</protein>
<accession>A0A162TLR7</accession>
<dbReference type="STRING" id="1121326.CLMAG_26180"/>
<name>A0A162TLR7_9CLOT</name>
<reference evidence="1 2" key="1">
    <citation type="submission" date="2016-04" db="EMBL/GenBank/DDBJ databases">
        <title>Genome sequence of Clostridium magnum DSM 2767.</title>
        <authorList>
            <person name="Poehlein A."/>
            <person name="Uhlig R."/>
            <person name="Fischer R."/>
            <person name="Bahl H."/>
            <person name="Daniel R."/>
        </authorList>
    </citation>
    <scope>NUCLEOTIDE SEQUENCE [LARGE SCALE GENOMIC DNA]</scope>
    <source>
        <strain evidence="1 2">DSM 2767</strain>
    </source>
</reference>
<evidence type="ECO:0000313" key="2">
    <source>
        <dbReference type="Proteomes" id="UP000076603"/>
    </source>
</evidence>
<keyword evidence="2" id="KW-1185">Reference proteome</keyword>
<evidence type="ECO:0000313" key="1">
    <source>
        <dbReference type="EMBL" id="KZL92804.1"/>
    </source>
</evidence>
<proteinExistence type="predicted"/>